<dbReference type="AlphaFoldDB" id="A0A2H1WRH3"/>
<proteinExistence type="predicted"/>
<sequence length="163" mass="18179">MTPRSETTICGSHKELLRAGIEPATRCAAATAPTCLLQCRLLGKAYGKRAEESPDGYFISYGNASVATHRRKSRINFRQTATPTISSTKISKAIVFLGKVVEESQKHVVNEFVPPSYIFKDESDIGTCGTGPALILLNINMSFWSIWAVYCQFLWWPEMDDMH</sequence>
<dbReference type="EMBL" id="ODYU01010492">
    <property type="protein sequence ID" value="SOQ55638.1"/>
    <property type="molecule type" value="Genomic_DNA"/>
</dbReference>
<gene>
    <name evidence="1" type="ORF">SFRICE_026650</name>
</gene>
<name>A0A2H1WRH3_SPOFR</name>
<organism evidence="1">
    <name type="scientific">Spodoptera frugiperda</name>
    <name type="common">Fall armyworm</name>
    <dbReference type="NCBI Taxonomy" id="7108"/>
    <lineage>
        <taxon>Eukaryota</taxon>
        <taxon>Metazoa</taxon>
        <taxon>Ecdysozoa</taxon>
        <taxon>Arthropoda</taxon>
        <taxon>Hexapoda</taxon>
        <taxon>Insecta</taxon>
        <taxon>Pterygota</taxon>
        <taxon>Neoptera</taxon>
        <taxon>Endopterygota</taxon>
        <taxon>Lepidoptera</taxon>
        <taxon>Glossata</taxon>
        <taxon>Ditrysia</taxon>
        <taxon>Noctuoidea</taxon>
        <taxon>Noctuidae</taxon>
        <taxon>Amphipyrinae</taxon>
        <taxon>Spodoptera</taxon>
    </lineage>
</organism>
<protein>
    <submittedName>
        <fullName evidence="1">SFRICE_026650</fullName>
    </submittedName>
</protein>
<reference evidence="1" key="1">
    <citation type="submission" date="2016-07" db="EMBL/GenBank/DDBJ databases">
        <authorList>
            <person name="Bretaudeau A."/>
        </authorList>
    </citation>
    <scope>NUCLEOTIDE SEQUENCE</scope>
    <source>
        <strain evidence="1">Rice</strain>
        <tissue evidence="1">Whole body</tissue>
    </source>
</reference>
<accession>A0A2H1WRH3</accession>
<evidence type="ECO:0000313" key="1">
    <source>
        <dbReference type="EMBL" id="SOQ55638.1"/>
    </source>
</evidence>